<organism evidence="1 2">
    <name type="scientific">Nocardia uniformis</name>
    <dbReference type="NCBI Taxonomy" id="53432"/>
    <lineage>
        <taxon>Bacteria</taxon>
        <taxon>Bacillati</taxon>
        <taxon>Actinomycetota</taxon>
        <taxon>Actinomycetes</taxon>
        <taxon>Mycobacteriales</taxon>
        <taxon>Nocardiaceae</taxon>
        <taxon>Nocardia</taxon>
    </lineage>
</organism>
<dbReference type="EMBL" id="JABELX010000004">
    <property type="protein sequence ID" value="NNH70414.1"/>
    <property type="molecule type" value="Genomic_DNA"/>
</dbReference>
<protein>
    <submittedName>
        <fullName evidence="1">Uncharacterized protein</fullName>
    </submittedName>
</protein>
<sequence length="105" mass="11770">MDWPTMGTLMGAVLGGQGLIVYLSERRIRAAHAELLVAQSEQSSADATSEITNTVLALLDQLRQELKEERQQRIWLWRYVKELRADMAAAGIPLRPIPEGLREVA</sequence>
<name>A0A849BW20_9NOCA</name>
<comment type="caution">
    <text evidence="1">The sequence shown here is derived from an EMBL/GenBank/DDBJ whole genome shotgun (WGS) entry which is preliminary data.</text>
</comment>
<dbReference type="Proteomes" id="UP000586827">
    <property type="component" value="Unassembled WGS sequence"/>
</dbReference>
<accession>A0A849BW20</accession>
<dbReference type="AlphaFoldDB" id="A0A849BW20"/>
<evidence type="ECO:0000313" key="1">
    <source>
        <dbReference type="EMBL" id="NNH70414.1"/>
    </source>
</evidence>
<evidence type="ECO:0000313" key="2">
    <source>
        <dbReference type="Proteomes" id="UP000586827"/>
    </source>
</evidence>
<gene>
    <name evidence="1" type="ORF">HLB23_11165</name>
</gene>
<keyword evidence="2" id="KW-1185">Reference proteome</keyword>
<reference evidence="1 2" key="1">
    <citation type="submission" date="2020-05" db="EMBL/GenBank/DDBJ databases">
        <title>MicrobeNet Type strains.</title>
        <authorList>
            <person name="Nicholson A.C."/>
        </authorList>
    </citation>
    <scope>NUCLEOTIDE SEQUENCE [LARGE SCALE GENOMIC DNA]</scope>
    <source>
        <strain evidence="1 2">JCM 3224</strain>
    </source>
</reference>
<proteinExistence type="predicted"/>